<organism evidence="2 3">
    <name type="scientific">Lysobacter gummosus</name>
    <dbReference type="NCBI Taxonomy" id="262324"/>
    <lineage>
        <taxon>Bacteria</taxon>
        <taxon>Pseudomonadati</taxon>
        <taxon>Pseudomonadota</taxon>
        <taxon>Gammaproteobacteria</taxon>
        <taxon>Lysobacterales</taxon>
        <taxon>Lysobacteraceae</taxon>
        <taxon>Lysobacter</taxon>
    </lineage>
</organism>
<evidence type="ECO:0000256" key="1">
    <source>
        <dbReference type="SAM" id="SignalP"/>
    </source>
</evidence>
<keyword evidence="3" id="KW-1185">Reference proteome</keyword>
<keyword evidence="1" id="KW-0732">Signal</keyword>
<dbReference type="EMBL" id="CP093547">
    <property type="protein sequence ID" value="UNP31101.1"/>
    <property type="molecule type" value="Genomic_DNA"/>
</dbReference>
<feature type="signal peptide" evidence="1">
    <location>
        <begin position="1"/>
        <end position="24"/>
    </location>
</feature>
<protein>
    <recommendedName>
        <fullName evidence="4">Secreted protein</fullName>
    </recommendedName>
</protein>
<dbReference type="Proteomes" id="UP000829194">
    <property type="component" value="Chromosome"/>
</dbReference>
<gene>
    <name evidence="2" type="ORF">MOV92_07600</name>
</gene>
<reference evidence="2 3" key="1">
    <citation type="submission" date="2022-03" db="EMBL/GenBank/DDBJ databases">
        <title>Complete genome sequence of Lysobacter capsici VKM B-2533 and Lysobacter gummosus 10.1.1, promising sources of lytic agents.</title>
        <authorList>
            <person name="Tarlachkov S.V."/>
            <person name="Kudryakova I.V."/>
            <person name="Afoshin A.S."/>
            <person name="Leontyevskaya E.A."/>
            <person name="Leontyevskaya N.V."/>
        </authorList>
    </citation>
    <scope>NUCLEOTIDE SEQUENCE [LARGE SCALE GENOMIC DNA]</scope>
    <source>
        <strain evidence="2 3">10.1.1</strain>
    </source>
</reference>
<sequence length="193" mass="20233">MTAKSFLASALLSALVLAPASAPAADSDPIVVPGSTANSQAYEGIYYQLLQRVVQVGTGSRTDSHIVISNDEAGCDSAVYDKRQQGWGYRQGQASGRCTKSYGAINEIRYKFSSNGERLPPDGTVSIMLVTRKPRPGERSPVQGLVASNDTTGCLAVVGRGQMSPNWSADMSGGICPEAPAILLVNGRVIGGR</sequence>
<evidence type="ECO:0008006" key="4">
    <source>
        <dbReference type="Google" id="ProtNLM"/>
    </source>
</evidence>
<proteinExistence type="predicted"/>
<dbReference type="RefSeq" id="WP_057942271.1">
    <property type="nucleotide sequence ID" value="NZ_CP011131.1"/>
</dbReference>
<accession>A0ABY3XHJ5</accession>
<feature type="chain" id="PRO_5046603744" description="Secreted protein" evidence="1">
    <location>
        <begin position="25"/>
        <end position="193"/>
    </location>
</feature>
<evidence type="ECO:0000313" key="3">
    <source>
        <dbReference type="Proteomes" id="UP000829194"/>
    </source>
</evidence>
<name>A0ABY3XHJ5_9GAMM</name>
<evidence type="ECO:0000313" key="2">
    <source>
        <dbReference type="EMBL" id="UNP31101.1"/>
    </source>
</evidence>